<comment type="caution">
    <text evidence="5">The sequence shown here is derived from an EMBL/GenBank/DDBJ whole genome shotgun (WGS) entry which is preliminary data.</text>
</comment>
<dbReference type="Gene3D" id="3.40.50.720">
    <property type="entry name" value="NAD(P)-binding Rossmann-like Domain"/>
    <property type="match status" value="1"/>
</dbReference>
<dbReference type="SUPFAM" id="SSF51735">
    <property type="entry name" value="NAD(P)-binding Rossmann-fold domains"/>
    <property type="match status" value="1"/>
</dbReference>
<reference evidence="5 6" key="1">
    <citation type="journal article" date="2019" name="Int. J. Syst. Evol. Microbiol.">
        <title>The Global Catalogue of Microorganisms (GCM) 10K type strain sequencing project: providing services to taxonomists for standard genome sequencing and annotation.</title>
        <authorList>
            <consortium name="The Broad Institute Genomics Platform"/>
            <consortium name="The Broad Institute Genome Sequencing Center for Infectious Disease"/>
            <person name="Wu L."/>
            <person name="Ma J."/>
        </authorList>
    </citation>
    <scope>NUCLEOTIDE SEQUENCE [LARGE SCALE GENOMIC DNA]</scope>
    <source>
        <strain evidence="5 6">JCM 14718</strain>
    </source>
</reference>
<dbReference type="PRINTS" id="PR00081">
    <property type="entry name" value="GDHRDH"/>
</dbReference>
<name>A0ABN2IW58_9ACTN</name>
<dbReference type="InterPro" id="IPR002347">
    <property type="entry name" value="SDR_fam"/>
</dbReference>
<dbReference type="CDD" id="cd05324">
    <property type="entry name" value="carb_red_PTCR-like_SDR_c"/>
    <property type="match status" value="1"/>
</dbReference>
<sequence length="229" mass="24091">MAETPVALVTGANRGIGLEVVRQLADRGYAVVLGSRDLAKGEAAAKEFGERVQACQLDVADSASVAAMAEQVSRTYGRVDAVVNNAAILYDTWQRAVTADLAVVREAMETNLFGSWQVTQALLDPLRASAHPRVVNVSSEAGSLAAMSGGTPAYSVSKAALNALTRLLAGELKRDRILVNAICPGWVDTDMGQGGRPVAEGAAGVVWAATLPDDGPTGGFFRDRRPLRW</sequence>
<organism evidence="5 6">
    <name type="scientific">Fodinicola feengrottensis</name>
    <dbReference type="NCBI Taxonomy" id="435914"/>
    <lineage>
        <taxon>Bacteria</taxon>
        <taxon>Bacillati</taxon>
        <taxon>Actinomycetota</taxon>
        <taxon>Actinomycetes</taxon>
        <taxon>Mycobacteriales</taxon>
        <taxon>Fodinicola</taxon>
    </lineage>
</organism>
<dbReference type="PANTHER" id="PTHR43490:SF99">
    <property type="entry name" value="SHORT-CHAIN DEHYDROGENASE_REDUCTASE"/>
    <property type="match status" value="1"/>
</dbReference>
<dbReference type="Proteomes" id="UP001500618">
    <property type="component" value="Unassembled WGS sequence"/>
</dbReference>
<comment type="similarity">
    <text evidence="1 4">Belongs to the short-chain dehydrogenases/reductases (SDR) family.</text>
</comment>
<evidence type="ECO:0000256" key="4">
    <source>
        <dbReference type="RuleBase" id="RU000363"/>
    </source>
</evidence>
<evidence type="ECO:0000256" key="2">
    <source>
        <dbReference type="ARBA" id="ARBA00022857"/>
    </source>
</evidence>
<evidence type="ECO:0000313" key="6">
    <source>
        <dbReference type="Proteomes" id="UP001500618"/>
    </source>
</evidence>
<dbReference type="PROSITE" id="PS00061">
    <property type="entry name" value="ADH_SHORT"/>
    <property type="match status" value="1"/>
</dbReference>
<protein>
    <submittedName>
        <fullName evidence="5">SDR family oxidoreductase</fullName>
    </submittedName>
</protein>
<evidence type="ECO:0000313" key="5">
    <source>
        <dbReference type="EMBL" id="GAA1712767.1"/>
    </source>
</evidence>
<keyword evidence="2" id="KW-0521">NADP</keyword>
<evidence type="ECO:0000256" key="3">
    <source>
        <dbReference type="ARBA" id="ARBA00023002"/>
    </source>
</evidence>
<keyword evidence="3" id="KW-0560">Oxidoreductase</keyword>
<dbReference type="EMBL" id="BAAANY010000038">
    <property type="protein sequence ID" value="GAA1712767.1"/>
    <property type="molecule type" value="Genomic_DNA"/>
</dbReference>
<dbReference type="InterPro" id="IPR020904">
    <property type="entry name" value="Sc_DH/Rdtase_CS"/>
</dbReference>
<dbReference type="PRINTS" id="PR00080">
    <property type="entry name" value="SDRFAMILY"/>
</dbReference>
<gene>
    <name evidence="5" type="ORF">GCM10009765_72300</name>
</gene>
<accession>A0ABN2IW58</accession>
<keyword evidence="6" id="KW-1185">Reference proteome</keyword>
<dbReference type="InterPro" id="IPR036291">
    <property type="entry name" value="NAD(P)-bd_dom_sf"/>
</dbReference>
<dbReference type="InterPro" id="IPR045313">
    <property type="entry name" value="CBR1-like"/>
</dbReference>
<dbReference type="Pfam" id="PF00106">
    <property type="entry name" value="adh_short"/>
    <property type="match status" value="1"/>
</dbReference>
<dbReference type="PANTHER" id="PTHR43490">
    <property type="entry name" value="(+)-NEOMENTHOL DEHYDROGENASE"/>
    <property type="match status" value="1"/>
</dbReference>
<evidence type="ECO:0000256" key="1">
    <source>
        <dbReference type="ARBA" id="ARBA00006484"/>
    </source>
</evidence>
<dbReference type="RefSeq" id="WP_163573583.1">
    <property type="nucleotide sequence ID" value="NZ_BAAANY010000038.1"/>
</dbReference>
<proteinExistence type="inferred from homology"/>